<keyword evidence="1" id="KW-1133">Transmembrane helix</keyword>
<feature type="transmembrane region" description="Helical" evidence="1">
    <location>
        <begin position="20"/>
        <end position="42"/>
    </location>
</feature>
<evidence type="ECO:0000313" key="2">
    <source>
        <dbReference type="EMBL" id="GMR34693.1"/>
    </source>
</evidence>
<accession>A0AAN4ZA02</accession>
<reference evidence="3" key="1">
    <citation type="submission" date="2022-10" db="EMBL/GenBank/DDBJ databases">
        <title>Genome assembly of Pristionchus species.</title>
        <authorList>
            <person name="Yoshida K."/>
            <person name="Sommer R.J."/>
        </authorList>
    </citation>
    <scope>NUCLEOTIDE SEQUENCE [LARGE SCALE GENOMIC DNA]</scope>
    <source>
        <strain evidence="3">RS5460</strain>
    </source>
</reference>
<keyword evidence="3" id="KW-1185">Reference proteome</keyword>
<dbReference type="Proteomes" id="UP001328107">
    <property type="component" value="Unassembled WGS sequence"/>
</dbReference>
<comment type="caution">
    <text evidence="2">The sequence shown here is derived from an EMBL/GenBank/DDBJ whole genome shotgun (WGS) entry which is preliminary data.</text>
</comment>
<evidence type="ECO:0000256" key="1">
    <source>
        <dbReference type="SAM" id="Phobius"/>
    </source>
</evidence>
<protein>
    <submittedName>
        <fullName evidence="2">Uncharacterized protein</fullName>
    </submittedName>
</protein>
<feature type="transmembrane region" description="Helical" evidence="1">
    <location>
        <begin position="149"/>
        <end position="171"/>
    </location>
</feature>
<feature type="non-terminal residue" evidence="2">
    <location>
        <position position="187"/>
    </location>
</feature>
<dbReference type="AlphaFoldDB" id="A0AAN4ZA02"/>
<proteinExistence type="predicted"/>
<keyword evidence="1" id="KW-0812">Transmembrane</keyword>
<evidence type="ECO:0000313" key="3">
    <source>
        <dbReference type="Proteomes" id="UP001328107"/>
    </source>
</evidence>
<dbReference type="EMBL" id="BTRK01000002">
    <property type="protein sequence ID" value="GMR34693.1"/>
    <property type="molecule type" value="Genomic_DNA"/>
</dbReference>
<sequence>MFYFINNALARYAKIRFCGYAQWMFLGIASITPFWAFLLLLLPKREEIKGKRSSSIRWRAVSDALHVFYKFQTMLVSICLVISIPPACFVYFKLLFVSPFAGNYTFKLIVLNGVSACLYFDEFKTWKINNISVPVEWLDLSLNFSTTKLPFAITHVVFMEVSLHSALFVALHRLKRFTYLKNICVSN</sequence>
<keyword evidence="1" id="KW-0472">Membrane</keyword>
<feature type="transmembrane region" description="Helical" evidence="1">
    <location>
        <begin position="67"/>
        <end position="92"/>
    </location>
</feature>
<name>A0AAN4ZA02_9BILA</name>
<gene>
    <name evidence="2" type="ORF">PMAYCL1PPCAC_04888</name>
</gene>
<organism evidence="2 3">
    <name type="scientific">Pristionchus mayeri</name>
    <dbReference type="NCBI Taxonomy" id="1317129"/>
    <lineage>
        <taxon>Eukaryota</taxon>
        <taxon>Metazoa</taxon>
        <taxon>Ecdysozoa</taxon>
        <taxon>Nematoda</taxon>
        <taxon>Chromadorea</taxon>
        <taxon>Rhabditida</taxon>
        <taxon>Rhabditina</taxon>
        <taxon>Diplogasteromorpha</taxon>
        <taxon>Diplogasteroidea</taxon>
        <taxon>Neodiplogasteridae</taxon>
        <taxon>Pristionchus</taxon>
    </lineage>
</organism>